<evidence type="ECO:0000313" key="3">
    <source>
        <dbReference type="Proteomes" id="UP000295097"/>
    </source>
</evidence>
<comment type="caution">
    <text evidence="2">The sequence shown here is derived from an EMBL/GenBank/DDBJ whole genome shotgun (WGS) entry which is preliminary data.</text>
</comment>
<feature type="compositionally biased region" description="Basic and acidic residues" evidence="1">
    <location>
        <begin position="43"/>
        <end position="59"/>
    </location>
</feature>
<keyword evidence="3" id="KW-1185">Reference proteome</keyword>
<gene>
    <name evidence="2" type="ORF">EDC90_101266</name>
</gene>
<dbReference type="EMBL" id="SMAR01000012">
    <property type="protein sequence ID" value="TCT39569.1"/>
    <property type="molecule type" value="Genomic_DNA"/>
</dbReference>
<feature type="compositionally biased region" description="Basic residues" evidence="1">
    <location>
        <begin position="33"/>
        <end position="42"/>
    </location>
</feature>
<reference evidence="2 3" key="1">
    <citation type="submission" date="2019-03" db="EMBL/GenBank/DDBJ databases">
        <title>Freshwater and sediment microbial communities from various areas in North America, analyzing microbe dynamics in response to fracking.</title>
        <authorList>
            <person name="Lamendella R."/>
        </authorList>
    </citation>
    <scope>NUCLEOTIDE SEQUENCE [LARGE SCALE GENOMIC DNA]</scope>
    <source>
        <strain evidence="2 3">175.2</strain>
    </source>
</reference>
<name>A0A4R3P0U5_9HYPH</name>
<accession>A0A4R3P0U5</accession>
<dbReference type="OrthoDB" id="8403558at2"/>
<evidence type="ECO:0000313" key="2">
    <source>
        <dbReference type="EMBL" id="TCT39569.1"/>
    </source>
</evidence>
<sequence length="59" mass="6591">MADTPNSRGSKADKAAEERRARAAKTLRENLMRRKQQTRARRHGEADKSDGLPAAKSDK</sequence>
<organism evidence="2 3">
    <name type="scientific">Martelella mediterranea</name>
    <dbReference type="NCBI Taxonomy" id="293089"/>
    <lineage>
        <taxon>Bacteria</taxon>
        <taxon>Pseudomonadati</taxon>
        <taxon>Pseudomonadota</taxon>
        <taxon>Alphaproteobacteria</taxon>
        <taxon>Hyphomicrobiales</taxon>
        <taxon>Aurantimonadaceae</taxon>
        <taxon>Martelella</taxon>
    </lineage>
</organism>
<feature type="region of interest" description="Disordered" evidence="1">
    <location>
        <begin position="1"/>
        <end position="59"/>
    </location>
</feature>
<dbReference type="AlphaFoldDB" id="A0A4R3P0U5"/>
<evidence type="ECO:0000256" key="1">
    <source>
        <dbReference type="SAM" id="MobiDB-lite"/>
    </source>
</evidence>
<dbReference type="Proteomes" id="UP000295097">
    <property type="component" value="Unassembled WGS sequence"/>
</dbReference>
<dbReference type="RefSeq" id="WP_132311027.1">
    <property type="nucleotide sequence ID" value="NZ_SMAR01000012.1"/>
</dbReference>
<proteinExistence type="predicted"/>
<feature type="compositionally biased region" description="Basic and acidic residues" evidence="1">
    <location>
        <begin position="10"/>
        <end position="32"/>
    </location>
</feature>
<protein>
    <submittedName>
        <fullName evidence="2">Uncharacterized protein</fullName>
    </submittedName>
</protein>